<gene>
    <name evidence="3" type="ORF">BVC80_1419g6</name>
</gene>
<reference evidence="3 4" key="1">
    <citation type="journal article" date="2017" name="Mol. Plant">
        <title>The Genome of Medicinal Plant Macleaya cordata Provides New Insights into Benzylisoquinoline Alkaloids Metabolism.</title>
        <authorList>
            <person name="Liu X."/>
            <person name="Liu Y."/>
            <person name="Huang P."/>
            <person name="Ma Y."/>
            <person name="Qing Z."/>
            <person name="Tang Q."/>
            <person name="Cao H."/>
            <person name="Cheng P."/>
            <person name="Zheng Y."/>
            <person name="Yuan Z."/>
            <person name="Zhou Y."/>
            <person name="Liu J."/>
            <person name="Tang Z."/>
            <person name="Zhuo Y."/>
            <person name="Zhang Y."/>
            <person name="Yu L."/>
            <person name="Huang J."/>
            <person name="Yang P."/>
            <person name="Peng Q."/>
            <person name="Zhang J."/>
            <person name="Jiang W."/>
            <person name="Zhang Z."/>
            <person name="Lin K."/>
            <person name="Ro D.K."/>
            <person name="Chen X."/>
            <person name="Xiong X."/>
            <person name="Shang Y."/>
            <person name="Huang S."/>
            <person name="Zeng J."/>
        </authorList>
    </citation>
    <scope>NUCLEOTIDE SEQUENCE [LARGE SCALE GENOMIC DNA]</scope>
    <source>
        <strain evidence="4">cv. BLH2017</strain>
        <tissue evidence="3">Root</tissue>
    </source>
</reference>
<dbReference type="GO" id="GO:0003729">
    <property type="term" value="F:mRNA binding"/>
    <property type="evidence" value="ECO:0007669"/>
    <property type="project" value="InterPro"/>
</dbReference>
<comment type="similarity">
    <text evidence="1">Belongs to the alkB family.</text>
</comment>
<dbReference type="InParanoid" id="A0A200Q5G3"/>
<dbReference type="OrthoDB" id="1916097at2759"/>
<dbReference type="STRING" id="56857.A0A200Q5G3"/>
<sequence>MAMPSGNVLISDKMQFPNSGGNGGEIHHRQWFPDERDGLISWLRGEFAASNAIIDSLCHHLRSIGEPGEYDVVIGCIQQRRCNWNPVLHMQQYFSVAEVMFALQQVAMRKQQRHFGQMKVSEKDLKKSTPQSFGFRQGHRVEIVKEDQNPNSESRLVNADSVKGEDKERKDGEAKQTGEVQRSEEGKSSALPEEKEGVDHTTNSHEDNSLKSYPGTESDGSKPEAVNDGGISTSTGPCNALSKSGSDIIQNHDEKQNLIPVAKTFVGNEIFDGKAVNVVEGLKLYEELLDSSEISKLTSLVNELRVAGRRGQFQGNKAGQTFVVSKRPMKGHGREMIQLGLPVADAPLEDENITGTSKDRKMEPIPGLLQEVIERLVHSQIINVKPDCCIIDFFNEGDHSQPHMCPPWFGRPVCVLFLTECDVTFGRVIVVEHPGDYRGSLKLSLSAGSLLSMEGKSADFAKHAISSLRKQRILVTFTKSQPKKNMVIPSSAPPSPSPWGPLSIRPPSQFRHPAGPKHFGPVPTTGVLPAPSIHPQHLPPPNGIQPLFVTTPVAPPVPYPAPVPLPPPASAGWAAVVPPRHPPPPRFPLPGTGVFLPPPGSSGSPPPPQQPGSSAVATEMNFAVEMQSSTENENKFERSNSTNSNASPKSRMDTKVQKQESNGSVNSTGSGRIVVAKDEPQQQTGNNLKKKVASKPAAATGAVKAVGWETSTISHSACVPNDVINPAGRFGSVVLPDTTSSSGEVVVQFACHVNRESILG</sequence>
<feature type="region of interest" description="Disordered" evidence="2">
    <location>
        <begin position="484"/>
        <end position="508"/>
    </location>
</feature>
<feature type="compositionally biased region" description="Polar residues" evidence="2">
    <location>
        <begin position="230"/>
        <end position="245"/>
    </location>
</feature>
<dbReference type="PANTHER" id="PTHR31447">
    <property type="entry name" value="HYDROXYPROLINE-RICH GLYCOPROTEIN FAMILY PROTEIN-RELATED"/>
    <property type="match status" value="1"/>
</dbReference>
<accession>A0A200Q5G3</accession>
<evidence type="ECO:0000313" key="3">
    <source>
        <dbReference type="EMBL" id="OVA05735.1"/>
    </source>
</evidence>
<feature type="compositionally biased region" description="Basic and acidic residues" evidence="2">
    <location>
        <begin position="139"/>
        <end position="148"/>
    </location>
</feature>
<dbReference type="Proteomes" id="UP000195402">
    <property type="component" value="Unassembled WGS sequence"/>
</dbReference>
<dbReference type="InterPro" id="IPR044842">
    <property type="entry name" value="ALKBH9B/ALKBH10B-like"/>
</dbReference>
<organism evidence="3 4">
    <name type="scientific">Macleaya cordata</name>
    <name type="common">Five-seeded plume-poppy</name>
    <name type="synonym">Bocconia cordata</name>
    <dbReference type="NCBI Taxonomy" id="56857"/>
    <lineage>
        <taxon>Eukaryota</taxon>
        <taxon>Viridiplantae</taxon>
        <taxon>Streptophyta</taxon>
        <taxon>Embryophyta</taxon>
        <taxon>Tracheophyta</taxon>
        <taxon>Spermatophyta</taxon>
        <taxon>Magnoliopsida</taxon>
        <taxon>Ranunculales</taxon>
        <taxon>Papaveraceae</taxon>
        <taxon>Papaveroideae</taxon>
        <taxon>Macleaya</taxon>
    </lineage>
</organism>
<feature type="compositionally biased region" description="Pro residues" evidence="2">
    <location>
        <begin position="596"/>
        <end position="610"/>
    </location>
</feature>
<dbReference type="GO" id="GO:0006402">
    <property type="term" value="P:mRNA catabolic process"/>
    <property type="evidence" value="ECO:0007669"/>
    <property type="project" value="InterPro"/>
</dbReference>
<dbReference type="GO" id="GO:0032451">
    <property type="term" value="F:demethylase activity"/>
    <property type="evidence" value="ECO:0007669"/>
    <property type="project" value="InterPro"/>
</dbReference>
<dbReference type="AlphaFoldDB" id="A0A200Q5G3"/>
<evidence type="ECO:0008006" key="5">
    <source>
        <dbReference type="Google" id="ProtNLM"/>
    </source>
</evidence>
<feature type="region of interest" description="Disordered" evidence="2">
    <location>
        <begin position="116"/>
        <end position="245"/>
    </location>
</feature>
<feature type="region of interest" description="Disordered" evidence="2">
    <location>
        <begin position="584"/>
        <end position="615"/>
    </location>
</feature>
<protein>
    <recommendedName>
        <fullName evidence="5">Oxoglutarate/iron-dependent dioxygenase</fullName>
    </recommendedName>
</protein>
<evidence type="ECO:0000313" key="4">
    <source>
        <dbReference type="Proteomes" id="UP000195402"/>
    </source>
</evidence>
<feature type="compositionally biased region" description="Polar residues" evidence="2">
    <location>
        <begin position="639"/>
        <end position="648"/>
    </location>
</feature>
<evidence type="ECO:0000256" key="2">
    <source>
        <dbReference type="SAM" id="MobiDB-lite"/>
    </source>
</evidence>
<feature type="compositionally biased region" description="Basic and acidic residues" evidence="2">
    <location>
        <begin position="162"/>
        <end position="209"/>
    </location>
</feature>
<proteinExistence type="inferred from homology"/>
<dbReference type="FunCoup" id="A0A200Q5G3">
    <property type="interactions" value="1699"/>
</dbReference>
<dbReference type="SUPFAM" id="SSF51197">
    <property type="entry name" value="Clavaminate synthase-like"/>
    <property type="match status" value="1"/>
</dbReference>
<evidence type="ECO:0000256" key="1">
    <source>
        <dbReference type="ARBA" id="ARBA00007879"/>
    </source>
</evidence>
<dbReference type="EMBL" id="MVGT01003015">
    <property type="protein sequence ID" value="OVA05735.1"/>
    <property type="molecule type" value="Genomic_DNA"/>
</dbReference>
<comment type="caution">
    <text evidence="3">The sequence shown here is derived from an EMBL/GenBank/DDBJ whole genome shotgun (WGS) entry which is preliminary data.</text>
</comment>
<feature type="region of interest" description="Disordered" evidence="2">
    <location>
        <begin position="627"/>
        <end position="695"/>
    </location>
</feature>
<keyword evidence="4" id="KW-1185">Reference proteome</keyword>
<feature type="compositionally biased region" description="Polar residues" evidence="2">
    <location>
        <begin position="659"/>
        <end position="670"/>
    </location>
</feature>
<dbReference type="InterPro" id="IPR037151">
    <property type="entry name" value="AlkB-like_sf"/>
</dbReference>
<dbReference type="Gene3D" id="2.60.120.590">
    <property type="entry name" value="Alpha-ketoglutarate-dependent dioxygenase AlkB-like"/>
    <property type="match status" value="1"/>
</dbReference>
<name>A0A200Q5G3_MACCD</name>
<dbReference type="PANTHER" id="PTHR31447:SF0">
    <property type="entry name" value="HYDROXYPROLINE-RICH GLYCOPROTEIN FAMILY PROTEIN"/>
    <property type="match status" value="1"/>
</dbReference>
<dbReference type="OMA" id="VDWYRRI"/>